<evidence type="ECO:0000256" key="1">
    <source>
        <dbReference type="SAM" id="MobiDB-lite"/>
    </source>
</evidence>
<keyword evidence="2" id="KW-1185">Reference proteome</keyword>
<name>A0A7R5KGW4_9PASS</name>
<dbReference type="RefSeq" id="XP_039239705.1">
    <property type="nucleotide sequence ID" value="XM_039383771.1"/>
</dbReference>
<feature type="region of interest" description="Disordered" evidence="1">
    <location>
        <begin position="399"/>
        <end position="535"/>
    </location>
</feature>
<feature type="compositionally biased region" description="Acidic residues" evidence="1">
    <location>
        <begin position="288"/>
        <end position="302"/>
    </location>
</feature>
<feature type="compositionally biased region" description="Basic and acidic residues" evidence="1">
    <location>
        <begin position="883"/>
        <end position="893"/>
    </location>
</feature>
<proteinExistence type="predicted"/>
<feature type="region of interest" description="Disordered" evidence="1">
    <location>
        <begin position="270"/>
        <end position="365"/>
    </location>
</feature>
<feature type="compositionally biased region" description="Basic and acidic residues" evidence="1">
    <location>
        <begin position="399"/>
        <end position="414"/>
    </location>
</feature>
<evidence type="ECO:0000313" key="2">
    <source>
        <dbReference type="Proteomes" id="UP000504627"/>
    </source>
</evidence>
<feature type="compositionally biased region" description="Basic and acidic residues" evidence="1">
    <location>
        <begin position="777"/>
        <end position="790"/>
    </location>
</feature>
<feature type="region of interest" description="Disordered" evidence="1">
    <location>
        <begin position="777"/>
        <end position="807"/>
    </location>
</feature>
<feature type="compositionally biased region" description="Basic residues" evidence="1">
    <location>
        <begin position="791"/>
        <end position="807"/>
    </location>
</feature>
<protein>
    <submittedName>
        <fullName evidence="3">Uncharacterized protein LOC120323710</fullName>
    </submittedName>
</protein>
<feature type="compositionally biased region" description="Basic and acidic residues" evidence="1">
    <location>
        <begin position="334"/>
        <end position="365"/>
    </location>
</feature>
<dbReference type="PANTHER" id="PTHR48195:SF1">
    <property type="entry name" value="RIKEN CDNA 2410002F23 GENE"/>
    <property type="match status" value="1"/>
</dbReference>
<accession>A0A7R5KGW4</accession>
<dbReference type="AlphaFoldDB" id="A0A7R5KGW4"/>
<dbReference type="PANTHER" id="PTHR48195">
    <property type="entry name" value="FRIEND VIRUS SUSCEPTIBILITY PROTEIN 1"/>
    <property type="match status" value="1"/>
</dbReference>
<feature type="compositionally biased region" description="Basic residues" evidence="1">
    <location>
        <begin position="467"/>
        <end position="487"/>
    </location>
</feature>
<dbReference type="GeneID" id="120323710"/>
<dbReference type="GO" id="GO:0009615">
    <property type="term" value="P:response to virus"/>
    <property type="evidence" value="ECO:0007669"/>
    <property type="project" value="TreeGrafter"/>
</dbReference>
<reference evidence="3" key="1">
    <citation type="submission" date="2025-08" db="UniProtKB">
        <authorList>
            <consortium name="RefSeq"/>
        </authorList>
    </citation>
    <scope>IDENTIFICATION</scope>
    <source>
        <tissue evidence="3">Muscle</tissue>
    </source>
</reference>
<feature type="region of interest" description="Disordered" evidence="1">
    <location>
        <begin position="883"/>
        <end position="911"/>
    </location>
</feature>
<gene>
    <name evidence="3" type="primary">LOC120323710</name>
</gene>
<organism evidence="2 3">
    <name type="scientific">Pipra filicauda</name>
    <name type="common">Wire-tailed manakin</name>
    <dbReference type="NCBI Taxonomy" id="649802"/>
    <lineage>
        <taxon>Eukaryota</taxon>
        <taxon>Metazoa</taxon>
        <taxon>Chordata</taxon>
        <taxon>Craniata</taxon>
        <taxon>Vertebrata</taxon>
        <taxon>Euteleostomi</taxon>
        <taxon>Archelosauria</taxon>
        <taxon>Archosauria</taxon>
        <taxon>Dinosauria</taxon>
        <taxon>Saurischia</taxon>
        <taxon>Theropoda</taxon>
        <taxon>Coelurosauria</taxon>
        <taxon>Aves</taxon>
        <taxon>Neognathae</taxon>
        <taxon>Neoaves</taxon>
        <taxon>Telluraves</taxon>
        <taxon>Australaves</taxon>
        <taxon>Passeriformes</taxon>
        <taxon>Pipridae</taxon>
        <taxon>Pipra</taxon>
    </lineage>
</organism>
<sequence length="911" mass="106260">MADDDTAQTNEPALNRNCDYDERAKNTNRVAAIFTPVLGYSIGRRPDLEDGWNELLPSFNFDIEGLVKEIPMVKIGSNYYINLIATVLSLIKVLEVLLKLGRMGFRCFPSCRKDHTSKGLAGTLERAADRPVPGWHGAWGDFGRLVGHVSPPINWEFTPEQMFDSGEMAHCLAEGCFSYKDPNMQFSALCWGLANAYRAAIDHLQRVKVDTETQTTPLETSDVPIRSTDVGVQTQLEVNAISTKSTRTGTQAKNRKVIIAPMEKKKTWVREIKELTDPSPQPERTEEREEEEEEEEGTEDVVDERAAAMGEGATASDEGATAREEEVVVTEEGAIGREEVATREKETATREGARPKELGARPKEYRIASREKKATVQMAGGILSLDDLYPDYTFSVTKDAKKEPKHPPQLERELSLPLQTQPSLGGVNDWRRRPLSQHAKDYSLPPPTGYRERRRSPSPWREWHRSPSPRRERRRSPSPRRERRRSPSPRYERRRNPSPQREQYRSLSPRHAQSLPPHERYREEAGAVPRRSGRVKREVEKILRGRDGQEIMRESEITQSLTTRELRDLRRDYMRLPGEEVLTWLVRCWDKGADSHVIEGDEARQLGSIARDPVIEQEMGREKMASSLWLRILHAVRVKYPFKESLKSSSRRWRTAEEGIQYLRELAMLEIIYSDPDYYDIQVPENVPCTQPMWKKVIQGAPKPYISCLIPVYNPKMEEPSVDTMCAWIRTIEENMEDSFNPLYQRTYDRERMERDYEYSRYEDDLRDREDRRYRDYQERPMGRSRWDRQRRPRPRPRSWSRSRSRSLSFTRRRKENSKCWSRNQLWAYLRSKGENMKKWDGEPTSKLEARMRELKRKKTDKKVVYVVDGDFLEEKLRLPKHEKMEVHFDNSKKSKKSKSNSDDECSDQDQ</sequence>
<dbReference type="GO" id="GO:0005794">
    <property type="term" value="C:Golgi apparatus"/>
    <property type="evidence" value="ECO:0007669"/>
    <property type="project" value="TreeGrafter"/>
</dbReference>
<evidence type="ECO:0000313" key="3">
    <source>
        <dbReference type="RefSeq" id="XP_039239705.1"/>
    </source>
</evidence>
<dbReference type="InterPro" id="IPR053270">
    <property type="entry name" value="Fv1_restriction_factor"/>
</dbReference>
<dbReference type="InParanoid" id="A0A7R5KGW4"/>
<dbReference type="Proteomes" id="UP000504627">
    <property type="component" value="Unplaced"/>
</dbReference>